<name>A0ABR3Y4J7_9PEZI</name>
<dbReference type="Proteomes" id="UP001583177">
    <property type="component" value="Unassembled WGS sequence"/>
</dbReference>
<feature type="compositionally biased region" description="Polar residues" evidence="2">
    <location>
        <begin position="619"/>
        <end position="636"/>
    </location>
</feature>
<feature type="coiled-coil region" evidence="1">
    <location>
        <begin position="387"/>
        <end position="429"/>
    </location>
</feature>
<organism evidence="3 4">
    <name type="scientific">Diaporthe australafricana</name>
    <dbReference type="NCBI Taxonomy" id="127596"/>
    <lineage>
        <taxon>Eukaryota</taxon>
        <taxon>Fungi</taxon>
        <taxon>Dikarya</taxon>
        <taxon>Ascomycota</taxon>
        <taxon>Pezizomycotina</taxon>
        <taxon>Sordariomycetes</taxon>
        <taxon>Sordariomycetidae</taxon>
        <taxon>Diaporthales</taxon>
        <taxon>Diaporthaceae</taxon>
        <taxon>Diaporthe</taxon>
    </lineage>
</organism>
<feature type="compositionally biased region" description="Acidic residues" evidence="2">
    <location>
        <begin position="1236"/>
        <end position="1252"/>
    </location>
</feature>
<dbReference type="CDD" id="cd06503">
    <property type="entry name" value="ATP-synt_Fo_b"/>
    <property type="match status" value="1"/>
</dbReference>
<feature type="region of interest" description="Disordered" evidence="2">
    <location>
        <begin position="760"/>
        <end position="1187"/>
    </location>
</feature>
<feature type="compositionally biased region" description="Polar residues" evidence="2">
    <location>
        <begin position="977"/>
        <end position="993"/>
    </location>
</feature>
<keyword evidence="1" id="KW-0175">Coiled coil</keyword>
<feature type="compositionally biased region" description="Low complexity" evidence="2">
    <location>
        <begin position="653"/>
        <end position="664"/>
    </location>
</feature>
<feature type="compositionally biased region" description="Low complexity" evidence="2">
    <location>
        <begin position="1032"/>
        <end position="1049"/>
    </location>
</feature>
<feature type="region of interest" description="Disordered" evidence="2">
    <location>
        <begin position="479"/>
        <end position="688"/>
    </location>
</feature>
<dbReference type="EMBL" id="JAWRVE010000003">
    <property type="protein sequence ID" value="KAL1882870.1"/>
    <property type="molecule type" value="Genomic_DNA"/>
</dbReference>
<feature type="compositionally biased region" description="Low complexity" evidence="2">
    <location>
        <begin position="590"/>
        <end position="617"/>
    </location>
</feature>
<feature type="compositionally biased region" description="Low complexity" evidence="2">
    <location>
        <begin position="905"/>
        <end position="916"/>
    </location>
</feature>
<feature type="compositionally biased region" description="Gly residues" evidence="2">
    <location>
        <begin position="512"/>
        <end position="534"/>
    </location>
</feature>
<protein>
    <submittedName>
        <fullName evidence="3">Uncharacterized protein</fullName>
    </submittedName>
</protein>
<feature type="compositionally biased region" description="Polar residues" evidence="2">
    <location>
        <begin position="1081"/>
        <end position="1091"/>
    </location>
</feature>
<keyword evidence="4" id="KW-1185">Reference proteome</keyword>
<accession>A0ABR3Y4J7</accession>
<evidence type="ECO:0000313" key="3">
    <source>
        <dbReference type="EMBL" id="KAL1882870.1"/>
    </source>
</evidence>
<evidence type="ECO:0000313" key="4">
    <source>
        <dbReference type="Proteomes" id="UP001583177"/>
    </source>
</evidence>
<sequence length="1395" mass="149130">MFGFDHLYQRYFAPVFAQANDFSPPATVSNDELSATKDTLEAVRKVVVKHGQQHDAHDVKFNHLNKEVNIVTSRWHDQVMEDAKQTITDKMKVEMKSLDDKLDEKWEAIEAQGMARMRARIDHRAMVVANAKELNNEELKNKVDSFDKAVKKAGDTIKKVEEQIPKKANRSEVEKLQASVASFGRRMGTFEAAKKERDAARAKEMLDLVTKQDGFSGKVGTVERNQNALQSAHNDHEQVVKKLENRIKALENPLPVRQVTASNLGYISTAVGEAGQSQGDSVGHSRKEVGALTAKTDAHETRIQELESSTAGLNFEEIKGAFQSAEEKFVEQDRITGLIAEKFVEYDSSFHTISGKFDEIEAAKQAEVKAVKESSEETLRKAKDSAAVELRQQKKAADKEFREYKESAAQEMRLLKAAAQKELADHKASADKEFSEYRAKAEADSKAQIARTDDLTNQVARLATLVNQLIAAQNAGQIAAPQGPQQPPPGPPFTPDSTGNPNPSGSPQAPMGGTGGNGGGDVNGPGGGHDGGTSVGHDNGHVDTDMEDAPDAGSQQQAAEPPQQPTQQQPTQPQDTEMTWGPGPVSSNEPQATTQGPQQQPQAAGAGQPLPGTGPAQPSTPASTLPSSFAGLQNSMFAPAFTGTGPSQQPAQVPATPTAHVPSAPAAPVPSTPAAQFTAEPTPQLAPQQVHPELGPLVKSIFNPGADGFIMLPVAPSTPAPSVTPGQGPTAPTVYVVPKVEVPTVDWNLALTEKVDFAPEAELPGNDSNPPPSKAKPSTAAEFDFNSPREAVQKPDPSSPSPAPRRLPTSQKEFPSLPFGSIKKPELKTSSPLKQEVDGATPGTTELKAENEKPAPANATATGNTPASNGNAETAACKNDGTSANKQGDAPSKTAPGSSDINKDGSSSATGSSSSPPATPSAPNPTDGDTPKRTPKPAKKKKQVNVFMPKPKGTPGASSPAAPGSSPATPRKAPATPSKSTATPGKSPATQNARELAASVDAQRDAFETQFSTPQPEKKEFFIPGLMEGSNTPTGKTPGGTTPSPAKTSGEMEYSSKFHMFGAPPGESAAESAGPEHSSAPGKTQGSSGAAQTHVPEPPKSAGDSDIQMDGATDAPESTPAGTQPDNEDPNRFLERPKDADQRRMAKPKGRAAKLTPAQIEKVKRKTQEEGAALQPPKQEVPKTFTSRVMAEPKGRIDGMPASELAEHKNKTLTEAAWDQVNTSGWPSREPAENSSEPEDEVDYGDPNDPNDEDNHITVMAPPQLAQKPTRYSISWLKNWRDDNFNTYHLKRVAQYELGLESKEDVEEMAGLLRGYDDSKSNATWLENAGLPATQEVFTHQEIGRCFTVFREDVLFRALRAYLGDEADEKNWDHSVMKFRIELDGYFLYHQPDAI</sequence>
<feature type="compositionally biased region" description="Pro residues" evidence="2">
    <location>
        <begin position="484"/>
        <end position="494"/>
    </location>
</feature>
<feature type="region of interest" description="Disordered" evidence="2">
    <location>
        <begin position="1210"/>
        <end position="1257"/>
    </location>
</feature>
<evidence type="ECO:0000256" key="1">
    <source>
        <dbReference type="SAM" id="Coils"/>
    </source>
</evidence>
<feature type="compositionally biased region" description="Basic and acidic residues" evidence="2">
    <location>
        <begin position="1129"/>
        <end position="1144"/>
    </location>
</feature>
<feature type="compositionally biased region" description="Basic residues" evidence="2">
    <location>
        <begin position="933"/>
        <end position="943"/>
    </location>
</feature>
<feature type="compositionally biased region" description="Low complexity" evidence="2">
    <location>
        <begin position="854"/>
        <end position="872"/>
    </location>
</feature>
<feature type="compositionally biased region" description="Low complexity" evidence="2">
    <location>
        <begin position="953"/>
        <end position="970"/>
    </location>
</feature>
<reference evidence="3 4" key="1">
    <citation type="journal article" date="2024" name="IMA Fungus">
        <title>IMA Genome - F19 : A genome assembly and annotation guide to empower mycologists, including annotated draft genome sequences of Ceratocystis pirilliformis, Diaporthe australafricana, Fusarium ophioides, Paecilomyces lecythidis, and Sporothrix stenoceras.</title>
        <authorList>
            <person name="Aylward J."/>
            <person name="Wilson A.M."/>
            <person name="Visagie C.M."/>
            <person name="Spraker J."/>
            <person name="Barnes I."/>
            <person name="Buitendag C."/>
            <person name="Ceriani C."/>
            <person name="Del Mar Angel L."/>
            <person name="du Plessis D."/>
            <person name="Fuchs T."/>
            <person name="Gasser K."/>
            <person name="Kramer D."/>
            <person name="Li W."/>
            <person name="Munsamy K."/>
            <person name="Piso A."/>
            <person name="Price J.L."/>
            <person name="Sonnekus B."/>
            <person name="Thomas C."/>
            <person name="van der Nest A."/>
            <person name="van Dijk A."/>
            <person name="van Heerden A."/>
            <person name="van Vuuren N."/>
            <person name="Yilmaz N."/>
            <person name="Duong T.A."/>
            <person name="van der Merwe N.A."/>
            <person name="Wingfield M.J."/>
            <person name="Wingfield B.D."/>
        </authorList>
    </citation>
    <scope>NUCLEOTIDE SEQUENCE [LARGE SCALE GENOMIC DNA]</scope>
    <source>
        <strain evidence="3 4">CMW 18300</strain>
    </source>
</reference>
<proteinExistence type="predicted"/>
<feature type="compositionally biased region" description="Low complexity" evidence="2">
    <location>
        <begin position="555"/>
        <end position="574"/>
    </location>
</feature>
<feature type="compositionally biased region" description="Polar residues" evidence="2">
    <location>
        <begin position="495"/>
        <end position="507"/>
    </location>
</feature>
<feature type="coiled-coil region" evidence="1">
    <location>
        <begin position="192"/>
        <end position="253"/>
    </location>
</feature>
<gene>
    <name evidence="3" type="ORF">Daus18300_000508</name>
</gene>
<evidence type="ECO:0000256" key="2">
    <source>
        <dbReference type="SAM" id="MobiDB-lite"/>
    </source>
</evidence>
<comment type="caution">
    <text evidence="3">The sequence shown here is derived from an EMBL/GenBank/DDBJ whole genome shotgun (WGS) entry which is preliminary data.</text>
</comment>